<proteinExistence type="predicted"/>
<feature type="transmembrane region" description="Helical" evidence="1">
    <location>
        <begin position="86"/>
        <end position="106"/>
    </location>
</feature>
<accession>A0A4P6ELM9</accession>
<feature type="transmembrane region" description="Helical" evidence="1">
    <location>
        <begin position="112"/>
        <end position="131"/>
    </location>
</feature>
<gene>
    <name evidence="2" type="ORF">ET495_08475</name>
</gene>
<evidence type="ECO:0000256" key="1">
    <source>
        <dbReference type="SAM" id="Phobius"/>
    </source>
</evidence>
<protein>
    <submittedName>
        <fullName evidence="2">Uncharacterized protein</fullName>
    </submittedName>
</protein>
<keyword evidence="1" id="KW-1133">Transmembrane helix</keyword>
<feature type="transmembrane region" description="Helical" evidence="1">
    <location>
        <begin position="53"/>
        <end position="74"/>
    </location>
</feature>
<organism evidence="2 3">
    <name type="scientific">Xylanimonas allomyrinae</name>
    <dbReference type="NCBI Taxonomy" id="2509459"/>
    <lineage>
        <taxon>Bacteria</taxon>
        <taxon>Bacillati</taxon>
        <taxon>Actinomycetota</taxon>
        <taxon>Actinomycetes</taxon>
        <taxon>Micrococcales</taxon>
        <taxon>Promicromonosporaceae</taxon>
        <taxon>Xylanimonas</taxon>
    </lineage>
</organism>
<name>A0A4P6ELM9_9MICO</name>
<evidence type="ECO:0000313" key="2">
    <source>
        <dbReference type="EMBL" id="QAY63275.1"/>
    </source>
</evidence>
<dbReference type="Proteomes" id="UP000291758">
    <property type="component" value="Chromosome"/>
</dbReference>
<feature type="transmembrane region" description="Helical" evidence="1">
    <location>
        <begin position="28"/>
        <end position="47"/>
    </location>
</feature>
<reference evidence="2 3" key="1">
    <citation type="submission" date="2019-01" db="EMBL/GenBank/DDBJ databases">
        <title>Genome sequencing of strain 2JSPR-7.</title>
        <authorList>
            <person name="Heo J."/>
            <person name="Kim S.-J."/>
            <person name="Kim J.-S."/>
            <person name="Hong S.-B."/>
            <person name="Kwon S.-W."/>
        </authorList>
    </citation>
    <scope>NUCLEOTIDE SEQUENCE [LARGE SCALE GENOMIC DNA]</scope>
    <source>
        <strain evidence="2 3">2JSPR-7</strain>
    </source>
</reference>
<keyword evidence="1" id="KW-0812">Transmembrane</keyword>
<dbReference type="EMBL" id="CP035495">
    <property type="protein sequence ID" value="QAY63275.1"/>
    <property type="molecule type" value="Genomic_DNA"/>
</dbReference>
<evidence type="ECO:0000313" key="3">
    <source>
        <dbReference type="Proteomes" id="UP000291758"/>
    </source>
</evidence>
<keyword evidence="3" id="KW-1185">Reference proteome</keyword>
<dbReference type="OrthoDB" id="5148809at2"/>
<dbReference type="AlphaFoldDB" id="A0A4P6ELM9"/>
<sequence length="146" mass="15118">MTNPPTHDAPPGDAVPERRVLRKALRDIVAFLGLLAVVGVGVGALVAGAAGVWGALVGVGLAGFFCAATIWSMLRSVGSSPTAMAGIVMGTWVAKIAVLIVVLAVLRGRDFYHPWVLFVVVAVGAIGSSLLDYRAVSRGRVPYVQP</sequence>
<keyword evidence="1" id="KW-0472">Membrane</keyword>
<dbReference type="KEGG" id="xyl:ET495_08475"/>